<reference evidence="2 3" key="1">
    <citation type="submission" date="2014-06" db="EMBL/GenBank/DDBJ databases">
        <authorList>
            <person name="Swart Estienne"/>
        </authorList>
    </citation>
    <scope>NUCLEOTIDE SEQUENCE [LARGE SCALE GENOMIC DNA]</scope>
    <source>
        <strain evidence="2 3">130c</strain>
    </source>
</reference>
<evidence type="ECO:0008006" key="4">
    <source>
        <dbReference type="Google" id="ProtNLM"/>
    </source>
</evidence>
<evidence type="ECO:0000313" key="3">
    <source>
        <dbReference type="Proteomes" id="UP000039865"/>
    </source>
</evidence>
<accession>A0A078AHX8</accession>
<feature type="chain" id="PRO_5001729516" description="Transmembrane protein" evidence="1">
    <location>
        <begin position="27"/>
        <end position="116"/>
    </location>
</feature>
<dbReference type="Proteomes" id="UP000039865">
    <property type="component" value="Unassembled WGS sequence"/>
</dbReference>
<keyword evidence="3" id="KW-1185">Reference proteome</keyword>
<proteinExistence type="predicted"/>
<evidence type="ECO:0000256" key="1">
    <source>
        <dbReference type="SAM" id="SignalP"/>
    </source>
</evidence>
<organism evidence="2 3">
    <name type="scientific">Stylonychia lemnae</name>
    <name type="common">Ciliate</name>
    <dbReference type="NCBI Taxonomy" id="5949"/>
    <lineage>
        <taxon>Eukaryota</taxon>
        <taxon>Sar</taxon>
        <taxon>Alveolata</taxon>
        <taxon>Ciliophora</taxon>
        <taxon>Intramacronucleata</taxon>
        <taxon>Spirotrichea</taxon>
        <taxon>Stichotrichia</taxon>
        <taxon>Sporadotrichida</taxon>
        <taxon>Oxytrichidae</taxon>
        <taxon>Stylonychinae</taxon>
        <taxon>Stylonychia</taxon>
    </lineage>
</organism>
<gene>
    <name evidence="2" type="primary">Contig13755.g14675</name>
    <name evidence="2" type="ORF">STYLEM_10540</name>
</gene>
<dbReference type="AlphaFoldDB" id="A0A078AHX8"/>
<sequence>MRVSILQNLFVVTLALLSLLATHVSGVYLAQSECQSSEYCQNKCINEYQLQTGKFCFFDRENGTRGGCNCGIYKVKQEKKNKLFNAIQVNNDESQFEAQQISTSSIRRESEVKSKQ</sequence>
<feature type="signal peptide" evidence="1">
    <location>
        <begin position="1"/>
        <end position="26"/>
    </location>
</feature>
<dbReference type="InParanoid" id="A0A078AHX8"/>
<keyword evidence="1" id="KW-0732">Signal</keyword>
<name>A0A078AHX8_STYLE</name>
<evidence type="ECO:0000313" key="2">
    <source>
        <dbReference type="EMBL" id="CDW81521.1"/>
    </source>
</evidence>
<dbReference type="EMBL" id="CCKQ01010029">
    <property type="protein sequence ID" value="CDW81521.1"/>
    <property type="molecule type" value="Genomic_DNA"/>
</dbReference>
<protein>
    <recommendedName>
        <fullName evidence="4">Transmembrane protein</fullName>
    </recommendedName>
</protein>